<evidence type="ECO:0000313" key="3">
    <source>
        <dbReference type="Proteomes" id="UP001603857"/>
    </source>
</evidence>
<evidence type="ECO:0000256" key="1">
    <source>
        <dbReference type="SAM" id="MobiDB-lite"/>
    </source>
</evidence>
<keyword evidence="3" id="KW-1185">Reference proteome</keyword>
<feature type="region of interest" description="Disordered" evidence="1">
    <location>
        <begin position="43"/>
        <end position="77"/>
    </location>
</feature>
<dbReference type="Proteomes" id="UP001603857">
    <property type="component" value="Unassembled WGS sequence"/>
</dbReference>
<accession>A0ABD1NBV9</accession>
<comment type="caution">
    <text evidence="2">The sequence shown here is derived from an EMBL/GenBank/DDBJ whole genome shotgun (WGS) entry which is preliminary data.</text>
</comment>
<protein>
    <submittedName>
        <fullName evidence="2">Uncharacterized protein</fullName>
    </submittedName>
</protein>
<dbReference type="EMBL" id="JBGMDY010000002">
    <property type="protein sequence ID" value="KAL2345078.1"/>
    <property type="molecule type" value="Genomic_DNA"/>
</dbReference>
<feature type="compositionally biased region" description="Polar residues" evidence="1">
    <location>
        <begin position="45"/>
        <end position="57"/>
    </location>
</feature>
<sequence>MADSFCYHYTFITFLHCFPSHIMSFFLTYVTSCVPRQLLCHGSWSGPTTTKPTQLNQPGHGKKENQKNGLELEKLQF</sequence>
<proteinExistence type="predicted"/>
<dbReference type="AlphaFoldDB" id="A0ABD1NBV9"/>
<name>A0ABD1NBV9_9FABA</name>
<reference evidence="2 3" key="1">
    <citation type="submission" date="2024-08" db="EMBL/GenBank/DDBJ databases">
        <title>Insights into the chromosomal genome structure of Flemingia macrophylla.</title>
        <authorList>
            <person name="Ding Y."/>
            <person name="Zhao Y."/>
            <person name="Bi W."/>
            <person name="Wu M."/>
            <person name="Zhao G."/>
            <person name="Gong Y."/>
            <person name="Li W."/>
            <person name="Zhang P."/>
        </authorList>
    </citation>
    <scope>NUCLEOTIDE SEQUENCE [LARGE SCALE GENOMIC DNA]</scope>
    <source>
        <strain evidence="2">DYQJB</strain>
        <tissue evidence="2">Leaf</tissue>
    </source>
</reference>
<feature type="compositionally biased region" description="Basic and acidic residues" evidence="1">
    <location>
        <begin position="61"/>
        <end position="77"/>
    </location>
</feature>
<gene>
    <name evidence="2" type="ORF">Fmac_006363</name>
</gene>
<evidence type="ECO:0000313" key="2">
    <source>
        <dbReference type="EMBL" id="KAL2345078.1"/>
    </source>
</evidence>
<organism evidence="2 3">
    <name type="scientific">Flemingia macrophylla</name>
    <dbReference type="NCBI Taxonomy" id="520843"/>
    <lineage>
        <taxon>Eukaryota</taxon>
        <taxon>Viridiplantae</taxon>
        <taxon>Streptophyta</taxon>
        <taxon>Embryophyta</taxon>
        <taxon>Tracheophyta</taxon>
        <taxon>Spermatophyta</taxon>
        <taxon>Magnoliopsida</taxon>
        <taxon>eudicotyledons</taxon>
        <taxon>Gunneridae</taxon>
        <taxon>Pentapetalae</taxon>
        <taxon>rosids</taxon>
        <taxon>fabids</taxon>
        <taxon>Fabales</taxon>
        <taxon>Fabaceae</taxon>
        <taxon>Papilionoideae</taxon>
        <taxon>50 kb inversion clade</taxon>
        <taxon>NPAAA clade</taxon>
        <taxon>indigoferoid/millettioid clade</taxon>
        <taxon>Phaseoleae</taxon>
        <taxon>Flemingia</taxon>
    </lineage>
</organism>